<feature type="compositionally biased region" description="Basic and acidic residues" evidence="1">
    <location>
        <begin position="13"/>
        <end position="49"/>
    </location>
</feature>
<feature type="region of interest" description="Disordered" evidence="1">
    <location>
        <begin position="1"/>
        <end position="181"/>
    </location>
</feature>
<sequence length="202" mass="24106">MLGERQQVSYSREGNKADDKNRTHSNHIKDGDMHHKSEAVPKSIEKVDQNNRSGSFDSDSEDTDKYRADVKEKRKHKRSDRHEMASDDDDSQIEERKEVKRRKKEEKRMRKEERRRRREERRRRREERRAEKLKVRSMDTATPPSDFEKNQNDAYASDGELVARKESQLSDTEETESEQKRLEIELRKKALESLRAKKGISH</sequence>
<dbReference type="GO" id="GO:0003723">
    <property type="term" value="F:RNA binding"/>
    <property type="evidence" value="ECO:0007669"/>
    <property type="project" value="TreeGrafter"/>
</dbReference>
<accession>A0AAP0RL72</accession>
<evidence type="ECO:0000313" key="2">
    <source>
        <dbReference type="EMBL" id="KAK9280182.1"/>
    </source>
</evidence>
<dbReference type="GO" id="GO:0005681">
    <property type="term" value="C:spliceosomal complex"/>
    <property type="evidence" value="ECO:0007669"/>
    <property type="project" value="TreeGrafter"/>
</dbReference>
<dbReference type="PANTHER" id="PTHR23148:SF0">
    <property type="entry name" value="SERINE_ARGININE REPETITIVE MATRIX PROTEIN 1"/>
    <property type="match status" value="1"/>
</dbReference>
<dbReference type="GO" id="GO:0048024">
    <property type="term" value="P:regulation of mRNA splicing, via spliceosome"/>
    <property type="evidence" value="ECO:0007669"/>
    <property type="project" value="TreeGrafter"/>
</dbReference>
<gene>
    <name evidence="2" type="ORF">L1049_013869</name>
</gene>
<comment type="caution">
    <text evidence="2">The sequence shown here is derived from an EMBL/GenBank/DDBJ whole genome shotgun (WGS) entry which is preliminary data.</text>
</comment>
<feature type="compositionally biased region" description="Basic residues" evidence="1">
    <location>
        <begin position="113"/>
        <end position="126"/>
    </location>
</feature>
<evidence type="ECO:0000256" key="1">
    <source>
        <dbReference type="SAM" id="MobiDB-lite"/>
    </source>
</evidence>
<proteinExistence type="predicted"/>
<evidence type="ECO:0000313" key="3">
    <source>
        <dbReference type="Proteomes" id="UP001415857"/>
    </source>
</evidence>
<organism evidence="2 3">
    <name type="scientific">Liquidambar formosana</name>
    <name type="common">Formosan gum</name>
    <dbReference type="NCBI Taxonomy" id="63359"/>
    <lineage>
        <taxon>Eukaryota</taxon>
        <taxon>Viridiplantae</taxon>
        <taxon>Streptophyta</taxon>
        <taxon>Embryophyta</taxon>
        <taxon>Tracheophyta</taxon>
        <taxon>Spermatophyta</taxon>
        <taxon>Magnoliopsida</taxon>
        <taxon>eudicotyledons</taxon>
        <taxon>Gunneridae</taxon>
        <taxon>Pentapetalae</taxon>
        <taxon>Saxifragales</taxon>
        <taxon>Altingiaceae</taxon>
        <taxon>Liquidambar</taxon>
    </lineage>
</organism>
<protein>
    <submittedName>
        <fullName evidence="2">Uncharacterized protein</fullName>
    </submittedName>
</protein>
<keyword evidence="3" id="KW-1185">Reference proteome</keyword>
<name>A0AAP0RL72_LIQFO</name>
<reference evidence="2 3" key="1">
    <citation type="journal article" date="2024" name="Plant J.">
        <title>Genome sequences and population genomics reveal climatic adaptation and genomic divergence between two closely related sweetgum species.</title>
        <authorList>
            <person name="Xu W.Q."/>
            <person name="Ren C.Q."/>
            <person name="Zhang X.Y."/>
            <person name="Comes H.P."/>
            <person name="Liu X.H."/>
            <person name="Li Y.G."/>
            <person name="Kettle C.J."/>
            <person name="Jalonen R."/>
            <person name="Gaisberger H."/>
            <person name="Ma Y.Z."/>
            <person name="Qiu Y.X."/>
        </authorList>
    </citation>
    <scope>NUCLEOTIDE SEQUENCE [LARGE SCALE GENOMIC DNA]</scope>
    <source>
        <strain evidence="2">Hangzhou</strain>
    </source>
</reference>
<feature type="compositionally biased region" description="Polar residues" evidence="1">
    <location>
        <begin position="1"/>
        <end position="12"/>
    </location>
</feature>
<dbReference type="PANTHER" id="PTHR23148">
    <property type="entry name" value="SERINE/ARGININE REGULATED NUCLEAR MATRIX PROTEIN"/>
    <property type="match status" value="1"/>
</dbReference>
<dbReference type="InterPro" id="IPR052225">
    <property type="entry name" value="Ser/Arg_repetitive_matrix"/>
</dbReference>
<feature type="compositionally biased region" description="Basic and acidic residues" evidence="1">
    <location>
        <begin position="127"/>
        <end position="137"/>
    </location>
</feature>
<dbReference type="Proteomes" id="UP001415857">
    <property type="component" value="Unassembled WGS sequence"/>
</dbReference>
<feature type="compositionally biased region" description="Basic and acidic residues" evidence="1">
    <location>
        <begin position="63"/>
        <end position="72"/>
    </location>
</feature>
<dbReference type="EMBL" id="JBBPBK010000008">
    <property type="protein sequence ID" value="KAK9280182.1"/>
    <property type="molecule type" value="Genomic_DNA"/>
</dbReference>
<dbReference type="AlphaFoldDB" id="A0AAP0RL72"/>